<reference evidence="1" key="1">
    <citation type="journal article" date="2014" name="Front. Microbiol.">
        <title>High frequency of phylogenetically diverse reductive dehalogenase-homologous genes in deep subseafloor sedimentary metagenomes.</title>
        <authorList>
            <person name="Kawai M."/>
            <person name="Futagami T."/>
            <person name="Toyoda A."/>
            <person name="Takaki Y."/>
            <person name="Nishi S."/>
            <person name="Hori S."/>
            <person name="Arai W."/>
            <person name="Tsubouchi T."/>
            <person name="Morono Y."/>
            <person name="Uchiyama I."/>
            <person name="Ito T."/>
            <person name="Fujiyama A."/>
            <person name="Inagaki F."/>
            <person name="Takami H."/>
        </authorList>
    </citation>
    <scope>NUCLEOTIDE SEQUENCE</scope>
    <source>
        <strain evidence="1">Expedition CK06-06</strain>
    </source>
</reference>
<dbReference type="EMBL" id="BARW01013058">
    <property type="protein sequence ID" value="GAI75636.1"/>
    <property type="molecule type" value="Genomic_DNA"/>
</dbReference>
<sequence length="168" mass="19474">ADFREMAKTCEVIFNNDKLKKYNLRFFDPTLSAANYHEDKGIIECLMVKTCKALLYFAQHKESLGKVSELAMALSLGKPAIVLCPKDERGTEIFEFYRERHPLLRLIEFNTGIVNGAMITQDVDVVSQVFERIFSNSMEYDLVRKRETTAYYLLKERITQSTVRIITD</sequence>
<feature type="non-terminal residue" evidence="1">
    <location>
        <position position="168"/>
    </location>
</feature>
<feature type="non-terminal residue" evidence="1">
    <location>
        <position position="1"/>
    </location>
</feature>
<dbReference type="AlphaFoldDB" id="X1S949"/>
<accession>X1S949</accession>
<gene>
    <name evidence="1" type="ORF">S12H4_24190</name>
</gene>
<comment type="caution">
    <text evidence="1">The sequence shown here is derived from an EMBL/GenBank/DDBJ whole genome shotgun (WGS) entry which is preliminary data.</text>
</comment>
<organism evidence="1">
    <name type="scientific">marine sediment metagenome</name>
    <dbReference type="NCBI Taxonomy" id="412755"/>
    <lineage>
        <taxon>unclassified sequences</taxon>
        <taxon>metagenomes</taxon>
        <taxon>ecological metagenomes</taxon>
    </lineage>
</organism>
<protein>
    <submittedName>
        <fullName evidence="1">Uncharacterized protein</fullName>
    </submittedName>
</protein>
<name>X1S949_9ZZZZ</name>
<proteinExistence type="predicted"/>
<evidence type="ECO:0000313" key="1">
    <source>
        <dbReference type="EMBL" id="GAI75636.1"/>
    </source>
</evidence>